<dbReference type="PANTHER" id="PTHR42973:SF39">
    <property type="entry name" value="FAD-BINDING PCMH-TYPE DOMAIN-CONTAINING PROTEIN"/>
    <property type="match status" value="1"/>
</dbReference>
<organism evidence="8 9">
    <name type="scientific">Aspergillus sydowii CBS 593.65</name>
    <dbReference type="NCBI Taxonomy" id="1036612"/>
    <lineage>
        <taxon>Eukaryota</taxon>
        <taxon>Fungi</taxon>
        <taxon>Dikarya</taxon>
        <taxon>Ascomycota</taxon>
        <taxon>Pezizomycotina</taxon>
        <taxon>Eurotiomycetes</taxon>
        <taxon>Eurotiomycetidae</taxon>
        <taxon>Eurotiales</taxon>
        <taxon>Aspergillaceae</taxon>
        <taxon>Aspergillus</taxon>
        <taxon>Aspergillus subgen. Nidulantes</taxon>
    </lineage>
</organism>
<dbReference type="GeneID" id="63766570"/>
<dbReference type="PROSITE" id="PS51387">
    <property type="entry name" value="FAD_PCMH"/>
    <property type="match status" value="1"/>
</dbReference>
<evidence type="ECO:0000259" key="7">
    <source>
        <dbReference type="PROSITE" id="PS51387"/>
    </source>
</evidence>
<keyword evidence="6" id="KW-0732">Signal</keyword>
<dbReference type="PANTHER" id="PTHR42973">
    <property type="entry name" value="BINDING OXIDOREDUCTASE, PUTATIVE (AFU_ORTHOLOGUE AFUA_1G17690)-RELATED"/>
    <property type="match status" value="1"/>
</dbReference>
<keyword evidence="4" id="KW-0274">FAD</keyword>
<dbReference type="Pfam" id="PF01565">
    <property type="entry name" value="FAD_binding_4"/>
    <property type="match status" value="1"/>
</dbReference>
<evidence type="ECO:0000313" key="9">
    <source>
        <dbReference type="Proteomes" id="UP000184356"/>
    </source>
</evidence>
<dbReference type="InterPro" id="IPR036318">
    <property type="entry name" value="FAD-bd_PCMH-like_sf"/>
</dbReference>
<evidence type="ECO:0000256" key="2">
    <source>
        <dbReference type="ARBA" id="ARBA00005466"/>
    </source>
</evidence>
<dbReference type="EMBL" id="KV878589">
    <property type="protein sequence ID" value="OJJ56971.1"/>
    <property type="molecule type" value="Genomic_DNA"/>
</dbReference>
<dbReference type="InterPro" id="IPR012951">
    <property type="entry name" value="BBE"/>
</dbReference>
<dbReference type="InterPro" id="IPR006094">
    <property type="entry name" value="Oxid_FAD_bind_N"/>
</dbReference>
<evidence type="ECO:0000256" key="4">
    <source>
        <dbReference type="ARBA" id="ARBA00022827"/>
    </source>
</evidence>
<gene>
    <name evidence="8" type="ORF">ASPSYDRAFT_70077</name>
</gene>
<evidence type="ECO:0000256" key="3">
    <source>
        <dbReference type="ARBA" id="ARBA00022630"/>
    </source>
</evidence>
<evidence type="ECO:0000256" key="6">
    <source>
        <dbReference type="SAM" id="SignalP"/>
    </source>
</evidence>
<dbReference type="Pfam" id="PF08031">
    <property type="entry name" value="BBE"/>
    <property type="match status" value="1"/>
</dbReference>
<feature type="chain" id="PRO_5012544259" description="FAD-binding PCMH-type domain-containing protein" evidence="6">
    <location>
        <begin position="19"/>
        <end position="585"/>
    </location>
</feature>
<name>A0A1L9TC36_9EURO</name>
<dbReference type="InterPro" id="IPR016166">
    <property type="entry name" value="FAD-bd_PCMH"/>
</dbReference>
<feature type="signal peptide" evidence="6">
    <location>
        <begin position="1"/>
        <end position="18"/>
    </location>
</feature>
<proteinExistence type="inferred from homology"/>
<evidence type="ECO:0000256" key="1">
    <source>
        <dbReference type="ARBA" id="ARBA00001974"/>
    </source>
</evidence>
<feature type="domain" description="FAD-binding PCMH-type" evidence="7">
    <location>
        <begin position="123"/>
        <end position="304"/>
    </location>
</feature>
<keyword evidence="9" id="KW-1185">Reference proteome</keyword>
<comment type="cofactor">
    <cofactor evidence="1">
        <name>FAD</name>
        <dbReference type="ChEBI" id="CHEBI:57692"/>
    </cofactor>
</comment>
<dbReference type="GO" id="GO:0071949">
    <property type="term" value="F:FAD binding"/>
    <property type="evidence" value="ECO:0007669"/>
    <property type="project" value="InterPro"/>
</dbReference>
<reference evidence="9" key="1">
    <citation type="journal article" date="2017" name="Genome Biol.">
        <title>Comparative genomics reveals high biological diversity and specific adaptations in the industrially and medically important fungal genus Aspergillus.</title>
        <authorList>
            <person name="de Vries R.P."/>
            <person name="Riley R."/>
            <person name="Wiebenga A."/>
            <person name="Aguilar-Osorio G."/>
            <person name="Amillis S."/>
            <person name="Uchima C.A."/>
            <person name="Anderluh G."/>
            <person name="Asadollahi M."/>
            <person name="Askin M."/>
            <person name="Barry K."/>
            <person name="Battaglia E."/>
            <person name="Bayram O."/>
            <person name="Benocci T."/>
            <person name="Braus-Stromeyer S.A."/>
            <person name="Caldana C."/>
            <person name="Canovas D."/>
            <person name="Cerqueira G.C."/>
            <person name="Chen F."/>
            <person name="Chen W."/>
            <person name="Choi C."/>
            <person name="Clum A."/>
            <person name="Dos Santos R.A."/>
            <person name="Damasio A.R."/>
            <person name="Diallinas G."/>
            <person name="Emri T."/>
            <person name="Fekete E."/>
            <person name="Flipphi M."/>
            <person name="Freyberg S."/>
            <person name="Gallo A."/>
            <person name="Gournas C."/>
            <person name="Habgood R."/>
            <person name="Hainaut M."/>
            <person name="Harispe M.L."/>
            <person name="Henrissat B."/>
            <person name="Hilden K.S."/>
            <person name="Hope R."/>
            <person name="Hossain A."/>
            <person name="Karabika E."/>
            <person name="Karaffa L."/>
            <person name="Karanyi Z."/>
            <person name="Krasevec N."/>
            <person name="Kuo A."/>
            <person name="Kusch H."/>
            <person name="LaButti K."/>
            <person name="Lagendijk E.L."/>
            <person name="Lapidus A."/>
            <person name="Levasseur A."/>
            <person name="Lindquist E."/>
            <person name="Lipzen A."/>
            <person name="Logrieco A.F."/>
            <person name="MacCabe A."/>
            <person name="Maekelae M.R."/>
            <person name="Malavazi I."/>
            <person name="Melin P."/>
            <person name="Meyer V."/>
            <person name="Mielnichuk N."/>
            <person name="Miskei M."/>
            <person name="Molnar A.P."/>
            <person name="Mule G."/>
            <person name="Ngan C.Y."/>
            <person name="Orejas M."/>
            <person name="Orosz E."/>
            <person name="Ouedraogo J.P."/>
            <person name="Overkamp K.M."/>
            <person name="Park H.-S."/>
            <person name="Perrone G."/>
            <person name="Piumi F."/>
            <person name="Punt P.J."/>
            <person name="Ram A.F."/>
            <person name="Ramon A."/>
            <person name="Rauscher S."/>
            <person name="Record E."/>
            <person name="Riano-Pachon D.M."/>
            <person name="Robert V."/>
            <person name="Roehrig J."/>
            <person name="Ruller R."/>
            <person name="Salamov A."/>
            <person name="Salih N.S."/>
            <person name="Samson R.A."/>
            <person name="Sandor E."/>
            <person name="Sanguinetti M."/>
            <person name="Schuetze T."/>
            <person name="Sepcic K."/>
            <person name="Shelest E."/>
            <person name="Sherlock G."/>
            <person name="Sophianopoulou V."/>
            <person name="Squina F.M."/>
            <person name="Sun H."/>
            <person name="Susca A."/>
            <person name="Todd R.B."/>
            <person name="Tsang A."/>
            <person name="Unkles S.E."/>
            <person name="van de Wiele N."/>
            <person name="van Rossen-Uffink D."/>
            <person name="Oliveira J.V."/>
            <person name="Vesth T.C."/>
            <person name="Visser J."/>
            <person name="Yu J.-H."/>
            <person name="Zhou M."/>
            <person name="Andersen M.R."/>
            <person name="Archer D.B."/>
            <person name="Baker S.E."/>
            <person name="Benoit I."/>
            <person name="Brakhage A.A."/>
            <person name="Braus G.H."/>
            <person name="Fischer R."/>
            <person name="Frisvad J.C."/>
            <person name="Goldman G.H."/>
            <person name="Houbraken J."/>
            <person name="Oakley B."/>
            <person name="Pocsi I."/>
            <person name="Scazzocchio C."/>
            <person name="Seiboth B."/>
            <person name="vanKuyk P.A."/>
            <person name="Wortman J."/>
            <person name="Dyer P.S."/>
            <person name="Grigoriev I.V."/>
        </authorList>
    </citation>
    <scope>NUCLEOTIDE SEQUENCE [LARGE SCALE GENOMIC DNA]</scope>
    <source>
        <strain evidence="9">CBS 593.65</strain>
    </source>
</reference>
<protein>
    <recommendedName>
        <fullName evidence="7">FAD-binding PCMH-type domain-containing protein</fullName>
    </recommendedName>
</protein>
<dbReference type="Proteomes" id="UP000184356">
    <property type="component" value="Unassembled WGS sequence"/>
</dbReference>
<dbReference type="AlphaFoldDB" id="A0A1L9TC36"/>
<keyword evidence="5" id="KW-0560">Oxidoreductase</keyword>
<evidence type="ECO:0000256" key="5">
    <source>
        <dbReference type="ARBA" id="ARBA00023002"/>
    </source>
</evidence>
<evidence type="ECO:0000313" key="8">
    <source>
        <dbReference type="EMBL" id="OJJ56971.1"/>
    </source>
</evidence>
<dbReference type="InterPro" id="IPR050416">
    <property type="entry name" value="FAD-linked_Oxidoreductase"/>
</dbReference>
<dbReference type="GO" id="GO:0016491">
    <property type="term" value="F:oxidoreductase activity"/>
    <property type="evidence" value="ECO:0007669"/>
    <property type="project" value="UniProtKB-KW"/>
</dbReference>
<sequence length="585" mass="63611">MQLYKLVAFSILAEAALATPSHCKCTPNDSCWPSPPEWSSLNATVSGRLIRTIPAGSVCYPSEPNYDAQACSAVRGNWTTWPWHSGSPVSTGNPKWDDACTPIYPNGTSVTGNVDAGKEGCSIGNYPPYVVNVTDIKHVQAAVEFAKKWDLRLNVKNTGHSGGRSIAYGSLSIWTHHMKSFQFHNEFIAESCRKKERTMAATIGAGIQDGELYDNLAKHDAMAVGGENLDVGVVGWATGGGHGLATGSYGMGAESIIEATIVTLDGRVLKANACQNQDLFWAIRGGGGGTFGIITSLTVKAHEMPSVTVSSVEVAARNSTPAKTWYRLVAQMHTHFPKLQDAGMHGYYTMSGSDRTMILALLQYNVPNATSSKKLLEPLQELLNAANSSVTHTVTTLWVPEWYTLNQLLPTSGNVGSTRGTRASRLIPRRALVNVDLLAQVLETAASPNNVTNGISNPSISGTMTISRKSVDNALNPAWREAAVHFITSQSWDDTVSEEAANQAIEDMTFRRGYALRQLAPDSGAYFNEANEHEPNWQWSLFGDNYPRLHAIKQKYDPDHMLWCNHCVGSEAWTLEDNGSLCRAF</sequence>
<dbReference type="SUPFAM" id="SSF56176">
    <property type="entry name" value="FAD-binding/transporter-associated domain-like"/>
    <property type="match status" value="1"/>
</dbReference>
<dbReference type="InterPro" id="IPR016169">
    <property type="entry name" value="FAD-bd_PCMH_sub2"/>
</dbReference>
<dbReference type="STRING" id="1036612.A0A1L9TC36"/>
<dbReference type="Gene3D" id="3.30.465.10">
    <property type="match status" value="2"/>
</dbReference>
<dbReference type="VEuPathDB" id="FungiDB:ASPSYDRAFT_70077"/>
<keyword evidence="3" id="KW-0285">Flavoprotein</keyword>
<comment type="similarity">
    <text evidence="2">Belongs to the oxygen-dependent FAD-linked oxidoreductase family.</text>
</comment>
<dbReference type="OrthoDB" id="9983560at2759"/>
<accession>A0A1L9TC36</accession>
<dbReference type="RefSeq" id="XP_040700777.1">
    <property type="nucleotide sequence ID" value="XM_040850497.1"/>
</dbReference>